<protein>
    <submittedName>
        <fullName evidence="12">Homeodomain</fullName>
    </submittedName>
</protein>
<keyword evidence="8 9" id="KW-0539">Nucleus</keyword>
<evidence type="ECO:0000256" key="1">
    <source>
        <dbReference type="ARBA" id="ARBA00004123"/>
    </source>
</evidence>
<dbReference type="EMBL" id="JASPKY010000445">
    <property type="protein sequence ID" value="KAK9696625.1"/>
    <property type="molecule type" value="Genomic_DNA"/>
</dbReference>
<evidence type="ECO:0000256" key="6">
    <source>
        <dbReference type="ARBA" id="ARBA00023155"/>
    </source>
</evidence>
<accession>A0AAW1J198</accession>
<name>A0AAW1J198_POPJA</name>
<keyword evidence="7" id="KW-0804">Transcription</keyword>
<dbReference type="PANTHER" id="PTHR10390:SF44">
    <property type="entry name" value="SIX HOMEOBOX 4"/>
    <property type="match status" value="1"/>
</dbReference>
<evidence type="ECO:0000256" key="7">
    <source>
        <dbReference type="ARBA" id="ARBA00023163"/>
    </source>
</evidence>
<evidence type="ECO:0000256" key="3">
    <source>
        <dbReference type="ARBA" id="ARBA00022473"/>
    </source>
</evidence>
<dbReference type="CDD" id="cd00086">
    <property type="entry name" value="homeodomain"/>
    <property type="match status" value="1"/>
</dbReference>
<evidence type="ECO:0000313" key="12">
    <source>
        <dbReference type="EMBL" id="KAK9696625.1"/>
    </source>
</evidence>
<dbReference type="InterPro" id="IPR031701">
    <property type="entry name" value="SIX1_SD"/>
</dbReference>
<keyword evidence="5 9" id="KW-0238">DNA-binding</keyword>
<keyword evidence="4" id="KW-0805">Transcription regulation</keyword>
<feature type="domain" description="Homeobox" evidence="11">
    <location>
        <begin position="269"/>
        <end position="320"/>
    </location>
</feature>
<evidence type="ECO:0000313" key="13">
    <source>
        <dbReference type="Proteomes" id="UP001458880"/>
    </source>
</evidence>
<keyword evidence="3" id="KW-0217">Developmental protein</keyword>
<dbReference type="FunFam" id="1.10.10.60:FF:000085">
    <property type="entry name" value="SIX homeobox 5"/>
    <property type="match status" value="1"/>
</dbReference>
<evidence type="ECO:0000256" key="2">
    <source>
        <dbReference type="ARBA" id="ARBA00004496"/>
    </source>
</evidence>
<dbReference type="SMART" id="SM00389">
    <property type="entry name" value="HOX"/>
    <property type="match status" value="1"/>
</dbReference>
<dbReference type="InterPro" id="IPR001356">
    <property type="entry name" value="HD"/>
</dbReference>
<evidence type="ECO:0000256" key="5">
    <source>
        <dbReference type="ARBA" id="ARBA00023125"/>
    </source>
</evidence>
<dbReference type="InterPro" id="IPR017970">
    <property type="entry name" value="Homeobox_CS"/>
</dbReference>
<evidence type="ECO:0000259" key="11">
    <source>
        <dbReference type="PROSITE" id="PS50071"/>
    </source>
</evidence>
<dbReference type="Proteomes" id="UP001458880">
    <property type="component" value="Unassembled WGS sequence"/>
</dbReference>
<dbReference type="GO" id="GO:0000981">
    <property type="term" value="F:DNA-binding transcription factor activity, RNA polymerase II-specific"/>
    <property type="evidence" value="ECO:0007669"/>
    <property type="project" value="InterPro"/>
</dbReference>
<comment type="subcellular location">
    <subcellularLocation>
        <location evidence="2">Cytoplasm</location>
    </subcellularLocation>
    <subcellularLocation>
        <location evidence="1 9 10">Nucleus</location>
    </subcellularLocation>
</comment>
<gene>
    <name evidence="12" type="ORF">QE152_g31453</name>
</gene>
<dbReference type="AlphaFoldDB" id="A0AAW1J198"/>
<evidence type="ECO:0000256" key="8">
    <source>
        <dbReference type="ARBA" id="ARBA00023242"/>
    </source>
</evidence>
<evidence type="ECO:0000256" key="9">
    <source>
        <dbReference type="PROSITE-ProRule" id="PRU00108"/>
    </source>
</evidence>
<dbReference type="PROSITE" id="PS50071">
    <property type="entry name" value="HOMEOBOX_2"/>
    <property type="match status" value="1"/>
</dbReference>
<dbReference type="Pfam" id="PF00046">
    <property type="entry name" value="Homeodomain"/>
    <property type="match status" value="1"/>
</dbReference>
<sequence length="324" mass="37594">MEVDGTSTSSDSSSLQYNNINTNFYTENIYLSQGARRAEFDGYFGKDFYGKSDKNRGDFFAASKKDNFPATTLNSTANSNNNNGLKTKSEDFAKKTQSYPFVSGYSKKLDDFVDSMKTLEYFNKKTENSNSIHLNNVDGFGKKSISFSPDQVQCMCEALHQRGDIDRLATFLWSLPPSELLRGNESILRARAAVAFHRGSFHELYAILESHTFHQRWHTDLQNLWFKAHYREAEKVRGRPLGAVDKYRLRKKYPLPKTIWDGEETVYCFKERSRNALKECYARNRYPTPDEKRNLAKRTGLTLTQVSNWFKNRRQRDRTPQPRP</sequence>
<evidence type="ECO:0000256" key="4">
    <source>
        <dbReference type="ARBA" id="ARBA00023015"/>
    </source>
</evidence>
<dbReference type="GO" id="GO:0005634">
    <property type="term" value="C:nucleus"/>
    <property type="evidence" value="ECO:0007669"/>
    <property type="project" value="UniProtKB-SubCell"/>
</dbReference>
<dbReference type="PANTHER" id="PTHR10390">
    <property type="entry name" value="HOMEOBOX PROTEIN SIX"/>
    <property type="match status" value="1"/>
</dbReference>
<comment type="caution">
    <text evidence="12">The sequence shown here is derived from an EMBL/GenBank/DDBJ whole genome shotgun (WGS) entry which is preliminary data.</text>
</comment>
<dbReference type="Pfam" id="PF16878">
    <property type="entry name" value="SIX1_SD"/>
    <property type="match status" value="1"/>
</dbReference>
<keyword evidence="6 9" id="KW-0371">Homeobox</keyword>
<dbReference type="PROSITE" id="PS00027">
    <property type="entry name" value="HOMEOBOX_1"/>
    <property type="match status" value="1"/>
</dbReference>
<proteinExistence type="predicted"/>
<evidence type="ECO:0000256" key="10">
    <source>
        <dbReference type="RuleBase" id="RU000682"/>
    </source>
</evidence>
<feature type="DNA-binding region" description="Homeobox" evidence="9">
    <location>
        <begin position="271"/>
        <end position="321"/>
    </location>
</feature>
<organism evidence="12 13">
    <name type="scientific">Popillia japonica</name>
    <name type="common">Japanese beetle</name>
    <dbReference type="NCBI Taxonomy" id="7064"/>
    <lineage>
        <taxon>Eukaryota</taxon>
        <taxon>Metazoa</taxon>
        <taxon>Ecdysozoa</taxon>
        <taxon>Arthropoda</taxon>
        <taxon>Hexapoda</taxon>
        <taxon>Insecta</taxon>
        <taxon>Pterygota</taxon>
        <taxon>Neoptera</taxon>
        <taxon>Endopterygota</taxon>
        <taxon>Coleoptera</taxon>
        <taxon>Polyphaga</taxon>
        <taxon>Scarabaeiformia</taxon>
        <taxon>Scarabaeidae</taxon>
        <taxon>Rutelinae</taxon>
        <taxon>Popillia</taxon>
    </lineage>
</organism>
<keyword evidence="13" id="KW-1185">Reference proteome</keyword>
<dbReference type="GO" id="GO:0005737">
    <property type="term" value="C:cytoplasm"/>
    <property type="evidence" value="ECO:0007669"/>
    <property type="project" value="UniProtKB-SubCell"/>
</dbReference>
<dbReference type="GO" id="GO:0005667">
    <property type="term" value="C:transcription regulator complex"/>
    <property type="evidence" value="ECO:0007669"/>
    <property type="project" value="TreeGrafter"/>
</dbReference>
<dbReference type="Gene3D" id="1.10.10.60">
    <property type="entry name" value="Homeodomain-like"/>
    <property type="match status" value="1"/>
</dbReference>
<reference evidence="12 13" key="1">
    <citation type="journal article" date="2024" name="BMC Genomics">
        <title>De novo assembly and annotation of Popillia japonica's genome with initial clues to its potential as an invasive pest.</title>
        <authorList>
            <person name="Cucini C."/>
            <person name="Boschi S."/>
            <person name="Funari R."/>
            <person name="Cardaioli E."/>
            <person name="Iannotti N."/>
            <person name="Marturano G."/>
            <person name="Paoli F."/>
            <person name="Bruttini M."/>
            <person name="Carapelli A."/>
            <person name="Frati F."/>
            <person name="Nardi F."/>
        </authorList>
    </citation>
    <scope>NUCLEOTIDE SEQUENCE [LARGE SCALE GENOMIC DNA]</scope>
    <source>
        <strain evidence="12">DMR45628</strain>
    </source>
</reference>
<dbReference type="GO" id="GO:0000978">
    <property type="term" value="F:RNA polymerase II cis-regulatory region sequence-specific DNA binding"/>
    <property type="evidence" value="ECO:0007669"/>
    <property type="project" value="TreeGrafter"/>
</dbReference>
<dbReference type="InterPro" id="IPR009057">
    <property type="entry name" value="Homeodomain-like_sf"/>
</dbReference>
<dbReference type="SUPFAM" id="SSF46689">
    <property type="entry name" value="Homeodomain-like"/>
    <property type="match status" value="1"/>
</dbReference>